<dbReference type="InterPro" id="IPR002347">
    <property type="entry name" value="SDR_fam"/>
</dbReference>
<dbReference type="EMBL" id="OIVN01000327">
    <property type="protein sequence ID" value="SPC78367.1"/>
    <property type="molecule type" value="Genomic_DNA"/>
</dbReference>
<sequence length="411" mass="44518">MTALVTGGTRGIGLAIVEELVGFGARVHTCCRNENELNGCLRKWDHLGFGVTGSVCDVSIRAQREKLMRTVSNLFDGKLNILINNVGTNIRKPMVDFTAAEFSTLMVTNFESVFHISQLSYPLLKASGVGSIVFISSVSGFVSLKSMSVQGATKGAINQLTKTLACEWAKDNIRSNAVAPWYIRTSMVEQILSNKEYLEEVYSRTPLRRLGDPKEVSSLVAFLCLPASSYITGQIICVDGGMSGETKRGDIMVQAGSICRDDRWSHLGVTALVTGGTKGIGHAVVEELARLGANVHTCSRNEAQLNACLHDWEMKGFQVTGSVCDVMSQGQRVKLMDTVSSVFSRRLNILTLNDKQFLEAVNSRTPLGRPGEPMEVSSLVAFLCLPASSYITGQIICVDGGLTVNGFFAKL</sequence>
<accession>A0A2N9EHG2</accession>
<dbReference type="PRINTS" id="PR00081">
    <property type="entry name" value="GDHRDH"/>
</dbReference>
<dbReference type="SUPFAM" id="SSF51735">
    <property type="entry name" value="NAD(P)-binding Rossmann-fold domains"/>
    <property type="match status" value="2"/>
</dbReference>
<dbReference type="PRINTS" id="PR00080">
    <property type="entry name" value="SDRFAMILY"/>
</dbReference>
<keyword evidence="1" id="KW-0521">NADP</keyword>
<dbReference type="PANTHER" id="PTHR42898">
    <property type="entry name" value="TROPINONE REDUCTASE"/>
    <property type="match status" value="1"/>
</dbReference>
<protein>
    <submittedName>
        <fullName evidence="4">Uncharacterized protein</fullName>
    </submittedName>
</protein>
<name>A0A2N9EHG2_FAGSY</name>
<dbReference type="GO" id="GO:0016491">
    <property type="term" value="F:oxidoreductase activity"/>
    <property type="evidence" value="ECO:0007669"/>
    <property type="project" value="UniProtKB-KW"/>
</dbReference>
<evidence type="ECO:0000256" key="1">
    <source>
        <dbReference type="ARBA" id="ARBA00022857"/>
    </source>
</evidence>
<dbReference type="InterPro" id="IPR045000">
    <property type="entry name" value="TR"/>
</dbReference>
<comment type="similarity">
    <text evidence="3">Belongs to the short-chain dehydrogenases/reductases (SDR) family. SDR65C subfamily.</text>
</comment>
<evidence type="ECO:0000256" key="3">
    <source>
        <dbReference type="ARBA" id="ARBA00025714"/>
    </source>
</evidence>
<keyword evidence="2" id="KW-0560">Oxidoreductase</keyword>
<gene>
    <name evidence="4" type="ORF">FSB_LOCUS6249</name>
</gene>
<reference evidence="4" key="1">
    <citation type="submission" date="2018-02" db="EMBL/GenBank/DDBJ databases">
        <authorList>
            <person name="Cohen D.B."/>
            <person name="Kent A.D."/>
        </authorList>
    </citation>
    <scope>NUCLEOTIDE SEQUENCE</scope>
</reference>
<dbReference type="Pfam" id="PF13561">
    <property type="entry name" value="adh_short_C2"/>
    <property type="match status" value="2"/>
</dbReference>
<evidence type="ECO:0000313" key="4">
    <source>
        <dbReference type="EMBL" id="SPC78367.1"/>
    </source>
</evidence>
<dbReference type="Pfam" id="PF00106">
    <property type="entry name" value="adh_short"/>
    <property type="match status" value="1"/>
</dbReference>
<dbReference type="FunFam" id="3.40.50.720:FF:000084">
    <property type="entry name" value="Short-chain dehydrogenase reductase"/>
    <property type="match status" value="1"/>
</dbReference>
<dbReference type="Gene3D" id="3.40.50.720">
    <property type="entry name" value="NAD(P)-binding Rossmann-like Domain"/>
    <property type="match status" value="3"/>
</dbReference>
<dbReference type="AlphaFoldDB" id="A0A2N9EHG2"/>
<organism evidence="4">
    <name type="scientific">Fagus sylvatica</name>
    <name type="common">Beechnut</name>
    <dbReference type="NCBI Taxonomy" id="28930"/>
    <lineage>
        <taxon>Eukaryota</taxon>
        <taxon>Viridiplantae</taxon>
        <taxon>Streptophyta</taxon>
        <taxon>Embryophyta</taxon>
        <taxon>Tracheophyta</taxon>
        <taxon>Spermatophyta</taxon>
        <taxon>Magnoliopsida</taxon>
        <taxon>eudicotyledons</taxon>
        <taxon>Gunneridae</taxon>
        <taxon>Pentapetalae</taxon>
        <taxon>rosids</taxon>
        <taxon>fabids</taxon>
        <taxon>Fagales</taxon>
        <taxon>Fagaceae</taxon>
        <taxon>Fagus</taxon>
    </lineage>
</organism>
<evidence type="ECO:0000256" key="2">
    <source>
        <dbReference type="ARBA" id="ARBA00023002"/>
    </source>
</evidence>
<dbReference type="InterPro" id="IPR036291">
    <property type="entry name" value="NAD(P)-bd_dom_sf"/>
</dbReference>
<dbReference type="PANTHER" id="PTHR42898:SF2">
    <property type="entry name" value="ENOYL-(ACYL CARRIER) REDUCTASE"/>
    <property type="match status" value="1"/>
</dbReference>
<proteinExistence type="inferred from homology"/>